<name>A0A7N0TF11_KALFE</name>
<feature type="signal peptide" evidence="6">
    <location>
        <begin position="1"/>
        <end position="22"/>
    </location>
</feature>
<evidence type="ECO:0000256" key="4">
    <source>
        <dbReference type="ARBA" id="ARBA00022525"/>
    </source>
</evidence>
<comment type="subcellular location">
    <subcellularLocation>
        <location evidence="1 6">Secreted</location>
    </subcellularLocation>
</comment>
<keyword evidence="4 6" id="KW-0964">Secreted</keyword>
<keyword evidence="3 6" id="KW-0713">Self-incompatibility</keyword>
<evidence type="ECO:0000256" key="5">
    <source>
        <dbReference type="ARBA" id="ARBA00022729"/>
    </source>
</evidence>
<protein>
    <recommendedName>
        <fullName evidence="6">S-protein homolog</fullName>
    </recommendedName>
</protein>
<accession>A0A7N0TF11</accession>
<evidence type="ECO:0000256" key="1">
    <source>
        <dbReference type="ARBA" id="ARBA00004613"/>
    </source>
</evidence>
<dbReference type="PANTHER" id="PTHR31232:SF18">
    <property type="entry name" value="S-PROTEIN HOMOLOG"/>
    <property type="match status" value="1"/>
</dbReference>
<dbReference type="PANTHER" id="PTHR31232">
    <property type="match status" value="1"/>
</dbReference>
<reference evidence="7" key="1">
    <citation type="submission" date="2021-01" db="UniProtKB">
        <authorList>
            <consortium name="EnsemblPlants"/>
        </authorList>
    </citation>
    <scope>IDENTIFICATION</scope>
</reference>
<keyword evidence="8" id="KW-1185">Reference proteome</keyword>
<dbReference type="Pfam" id="PF05938">
    <property type="entry name" value="Self-incomp_S1"/>
    <property type="match status" value="1"/>
</dbReference>
<dbReference type="InterPro" id="IPR010264">
    <property type="entry name" value="Self-incomp_S1"/>
</dbReference>
<proteinExistence type="inferred from homology"/>
<dbReference type="Gramene" id="Kaladp0034s0066.1.v1.1">
    <property type="protein sequence ID" value="Kaladp0034s0066.1.v1.1.CDS.1"/>
    <property type="gene ID" value="Kaladp0034s0066.v1.1"/>
</dbReference>
<organism evidence="7 8">
    <name type="scientific">Kalanchoe fedtschenkoi</name>
    <name type="common">Lavender scallops</name>
    <name type="synonym">South American air plant</name>
    <dbReference type="NCBI Taxonomy" id="63787"/>
    <lineage>
        <taxon>Eukaryota</taxon>
        <taxon>Viridiplantae</taxon>
        <taxon>Streptophyta</taxon>
        <taxon>Embryophyta</taxon>
        <taxon>Tracheophyta</taxon>
        <taxon>Spermatophyta</taxon>
        <taxon>Magnoliopsida</taxon>
        <taxon>eudicotyledons</taxon>
        <taxon>Gunneridae</taxon>
        <taxon>Pentapetalae</taxon>
        <taxon>Saxifragales</taxon>
        <taxon>Crassulaceae</taxon>
        <taxon>Kalanchoe</taxon>
    </lineage>
</organism>
<sequence length="178" mass="19905">MSSPPQFFALLTLCFFVMFTYAAAVAAPPPPSSLQVRIKNDLGGNMKIKVHCRAGDQSLGTQTIVKGMAIEWKVDPSQVQRSSPYLCDVEWNETEGFHFEAFPEAAGRKEQTCQSFCSWHITEDGPLLQNQKTGAWEAMPYRPLPGGMVGAGRLMGMNESYYQINHLQHKCICYPPRN</sequence>
<evidence type="ECO:0000313" key="8">
    <source>
        <dbReference type="Proteomes" id="UP000594263"/>
    </source>
</evidence>
<evidence type="ECO:0000256" key="2">
    <source>
        <dbReference type="ARBA" id="ARBA00005581"/>
    </source>
</evidence>
<dbReference type="GO" id="GO:0060320">
    <property type="term" value="P:rejection of self pollen"/>
    <property type="evidence" value="ECO:0007669"/>
    <property type="project" value="UniProtKB-KW"/>
</dbReference>
<evidence type="ECO:0000256" key="3">
    <source>
        <dbReference type="ARBA" id="ARBA00022471"/>
    </source>
</evidence>
<evidence type="ECO:0000313" key="7">
    <source>
        <dbReference type="EnsemblPlants" id="Kaladp0034s0066.1.v1.1.CDS.1"/>
    </source>
</evidence>
<feature type="chain" id="PRO_5029933521" description="S-protein homolog" evidence="6">
    <location>
        <begin position="23"/>
        <end position="178"/>
    </location>
</feature>
<dbReference type="EnsemblPlants" id="Kaladp0034s0066.1.v1.1">
    <property type="protein sequence ID" value="Kaladp0034s0066.1.v1.1.CDS.1"/>
    <property type="gene ID" value="Kaladp0034s0066.v1.1"/>
</dbReference>
<dbReference type="AlphaFoldDB" id="A0A7N0TF11"/>
<dbReference type="GO" id="GO:0005576">
    <property type="term" value="C:extracellular region"/>
    <property type="evidence" value="ECO:0007669"/>
    <property type="project" value="UniProtKB-SubCell"/>
</dbReference>
<evidence type="ECO:0000256" key="6">
    <source>
        <dbReference type="RuleBase" id="RU367044"/>
    </source>
</evidence>
<comment type="similarity">
    <text evidence="2 6">Belongs to the plant self-incompatibility (S1) protein family.</text>
</comment>
<dbReference type="Proteomes" id="UP000594263">
    <property type="component" value="Unplaced"/>
</dbReference>
<keyword evidence="5 6" id="KW-0732">Signal</keyword>